<accession>A0ABU5F8S6</accession>
<organism evidence="5 6">
    <name type="scientific">Gemmata algarum</name>
    <dbReference type="NCBI Taxonomy" id="2975278"/>
    <lineage>
        <taxon>Bacteria</taxon>
        <taxon>Pseudomonadati</taxon>
        <taxon>Planctomycetota</taxon>
        <taxon>Planctomycetia</taxon>
        <taxon>Gemmatales</taxon>
        <taxon>Gemmataceae</taxon>
        <taxon>Gemmata</taxon>
    </lineage>
</organism>
<feature type="region of interest" description="Disordered" evidence="3">
    <location>
        <begin position="39"/>
        <end position="65"/>
    </location>
</feature>
<evidence type="ECO:0000256" key="1">
    <source>
        <dbReference type="ARBA" id="ARBA00001968"/>
    </source>
</evidence>
<gene>
    <name evidence="5" type="ORF">R5W23_005276</name>
</gene>
<dbReference type="EMBL" id="JAXBLV010000244">
    <property type="protein sequence ID" value="MDY3563660.1"/>
    <property type="molecule type" value="Genomic_DNA"/>
</dbReference>
<evidence type="ECO:0000256" key="3">
    <source>
        <dbReference type="SAM" id="MobiDB-lite"/>
    </source>
</evidence>
<dbReference type="Pfam" id="PF13359">
    <property type="entry name" value="DDE_Tnp_4"/>
    <property type="match status" value="1"/>
</dbReference>
<evidence type="ECO:0000313" key="6">
    <source>
        <dbReference type="Proteomes" id="UP001272242"/>
    </source>
</evidence>
<evidence type="ECO:0000313" key="5">
    <source>
        <dbReference type="EMBL" id="MDY3563660.1"/>
    </source>
</evidence>
<feature type="domain" description="DDE Tnp4" evidence="4">
    <location>
        <begin position="46"/>
        <end position="89"/>
    </location>
</feature>
<name>A0ABU5F8S6_9BACT</name>
<proteinExistence type="predicted"/>
<reference evidence="6" key="1">
    <citation type="journal article" date="2023" name="Mar. Drugs">
        <title>Gemmata algarum, a Novel Planctomycete Isolated from an Algal Mat, Displays Antimicrobial Activity.</title>
        <authorList>
            <person name="Kumar G."/>
            <person name="Kallscheuer N."/>
            <person name="Kashif M."/>
            <person name="Ahamad S."/>
            <person name="Jagadeeshwari U."/>
            <person name="Pannikurungottu S."/>
            <person name="Haufschild T."/>
            <person name="Kabuu M."/>
            <person name="Sasikala C."/>
            <person name="Jogler C."/>
            <person name="Ramana C."/>
        </authorList>
    </citation>
    <scope>NUCLEOTIDE SEQUENCE [LARGE SCALE GENOMIC DNA]</scope>
    <source>
        <strain evidence="6">JC673</strain>
    </source>
</reference>
<dbReference type="Proteomes" id="UP001272242">
    <property type="component" value="Unassembled WGS sequence"/>
</dbReference>
<keyword evidence="2" id="KW-0479">Metal-binding</keyword>
<keyword evidence="6" id="KW-1185">Reference proteome</keyword>
<evidence type="ECO:0000259" key="4">
    <source>
        <dbReference type="Pfam" id="PF13359"/>
    </source>
</evidence>
<evidence type="ECO:0000256" key="2">
    <source>
        <dbReference type="ARBA" id="ARBA00022723"/>
    </source>
</evidence>
<comment type="cofactor">
    <cofactor evidence="1">
        <name>a divalent metal cation</name>
        <dbReference type="ChEBI" id="CHEBI:60240"/>
    </cofactor>
</comment>
<protein>
    <submittedName>
        <fullName evidence="5">Transposase family protein</fullName>
    </submittedName>
</protein>
<dbReference type="RefSeq" id="WP_320689815.1">
    <property type="nucleotide sequence ID" value="NZ_JAXBLV010000244.1"/>
</dbReference>
<dbReference type="InterPro" id="IPR027806">
    <property type="entry name" value="HARBI1_dom"/>
</dbReference>
<sequence>MIARLDNLRKQRAVFEHLTGLTVAAFDALARDVAPVVEAGATTSGAAPRRKPQGKGRSPEDRKCNRAFRRRRIVVEHAIGRLYRFRAVTHVHRHRGPGTRCGFGPSLS</sequence>
<comment type="caution">
    <text evidence="5">The sequence shown here is derived from an EMBL/GenBank/DDBJ whole genome shotgun (WGS) entry which is preliminary data.</text>
</comment>